<proteinExistence type="predicted"/>
<accession>A0A3P3YDJ3</accession>
<protein>
    <submittedName>
        <fullName evidence="1">Uncharacterized protein</fullName>
    </submittedName>
</protein>
<dbReference type="EMBL" id="OVEO01000009">
    <property type="protein sequence ID" value="SPQ98255.1"/>
    <property type="molecule type" value="Genomic_DNA"/>
</dbReference>
<evidence type="ECO:0000313" key="2">
    <source>
        <dbReference type="Proteomes" id="UP000290189"/>
    </source>
</evidence>
<dbReference type="AlphaFoldDB" id="A0A3P3YDJ3"/>
<name>A0A3P3YDJ3_PLABS</name>
<reference evidence="1 2" key="1">
    <citation type="submission" date="2018-03" db="EMBL/GenBank/DDBJ databases">
        <authorList>
            <person name="Fogelqvist J."/>
        </authorList>
    </citation>
    <scope>NUCLEOTIDE SEQUENCE [LARGE SCALE GENOMIC DNA]</scope>
</reference>
<dbReference type="Proteomes" id="UP000290189">
    <property type="component" value="Unassembled WGS sequence"/>
</dbReference>
<dbReference type="SUPFAM" id="SSF69322">
    <property type="entry name" value="Tricorn protease domain 2"/>
    <property type="match status" value="1"/>
</dbReference>
<sequence>MTAVVTHEIGAARLATSNYLQYAVCHHDPSCLVVDADGGVSWVRVDVARRSAHVVRRIHPSSEAACVVAMALSESLYAAVADSTRAITVYDAAVDGHRVPFVSLLADASVVSMAFTSDPHLIVLTRTSLSVYDVMDRASNVKRVPGVTAFSYCPTSGLVYRTRDHVFVDDPTPTTVRVPMGASGARLVARIGPDRLVVVENQQPRLPASLVDGCFPTDQSPMDHLTNVVSDAAAVPPSSRVIVTDYAGNDNTCERFDDEFASIDMAAYDTKDGLLAVASFTASKVHVVRVVGDSLARTWNHDFSDGARVRGLSWHRDPARDAVFLFVLVVRPGGHPAPVFQPRYLSGPSSLTVFEHRVGPAIDRAPSPSSPVLDKLQEVLDAIADLKMPIVPEIAAIQSRLNTLEQRTV</sequence>
<evidence type="ECO:0000313" key="1">
    <source>
        <dbReference type="EMBL" id="SPQ98255.1"/>
    </source>
</evidence>
<organism evidence="1 2">
    <name type="scientific">Plasmodiophora brassicae</name>
    <name type="common">Clubroot disease agent</name>
    <dbReference type="NCBI Taxonomy" id="37360"/>
    <lineage>
        <taxon>Eukaryota</taxon>
        <taxon>Sar</taxon>
        <taxon>Rhizaria</taxon>
        <taxon>Endomyxa</taxon>
        <taxon>Phytomyxea</taxon>
        <taxon>Plasmodiophorida</taxon>
        <taxon>Plasmodiophoridae</taxon>
        <taxon>Plasmodiophora</taxon>
    </lineage>
</organism>
<geneLocation type="mitochondrion" evidence="1"/>
<gene>
    <name evidence="1" type="ORF">PLBR_LOCUS5470</name>
</gene>
<keyword evidence="1" id="KW-0496">Mitochondrion</keyword>